<comment type="caution">
    <text evidence="7">The sequence shown here is derived from an EMBL/GenBank/DDBJ whole genome shotgun (WGS) entry which is preliminary data.</text>
</comment>
<keyword evidence="2 5" id="KW-0812">Transmembrane</keyword>
<evidence type="ECO:0000256" key="2">
    <source>
        <dbReference type="ARBA" id="ARBA00022692"/>
    </source>
</evidence>
<evidence type="ECO:0000256" key="1">
    <source>
        <dbReference type="ARBA" id="ARBA00004127"/>
    </source>
</evidence>
<evidence type="ECO:0000313" key="7">
    <source>
        <dbReference type="EMBL" id="MFD1530664.1"/>
    </source>
</evidence>
<sequence length="109" mass="11891">MRRQPQDKPGLQPERTGLSWERSAISFLASGALLLLRQSELPAVGRTLLAVTAVLLALLVLKLERRRRQRIRAIRVVAGKNIVSNARTEVLLIGWGTAGFATAIAALVL</sequence>
<keyword evidence="4 5" id="KW-0472">Membrane</keyword>
<evidence type="ECO:0000256" key="3">
    <source>
        <dbReference type="ARBA" id="ARBA00022989"/>
    </source>
</evidence>
<dbReference type="EMBL" id="JBHUCP010000008">
    <property type="protein sequence ID" value="MFD1530664.1"/>
    <property type="molecule type" value="Genomic_DNA"/>
</dbReference>
<dbReference type="Pfam" id="PF02656">
    <property type="entry name" value="DUF202"/>
    <property type="match status" value="1"/>
</dbReference>
<gene>
    <name evidence="7" type="ORF">ACFSCY_14550</name>
</gene>
<dbReference type="Proteomes" id="UP001597145">
    <property type="component" value="Unassembled WGS sequence"/>
</dbReference>
<feature type="transmembrane region" description="Helical" evidence="5">
    <location>
        <begin position="43"/>
        <end position="61"/>
    </location>
</feature>
<name>A0ABW4FJ70_9PSEU</name>
<protein>
    <submittedName>
        <fullName evidence="7">DUF202 domain-containing protein</fullName>
    </submittedName>
</protein>
<evidence type="ECO:0000256" key="5">
    <source>
        <dbReference type="SAM" id="Phobius"/>
    </source>
</evidence>
<feature type="domain" description="DUF202" evidence="6">
    <location>
        <begin position="8"/>
        <end position="70"/>
    </location>
</feature>
<feature type="transmembrane region" description="Helical" evidence="5">
    <location>
        <begin position="90"/>
        <end position="108"/>
    </location>
</feature>
<dbReference type="InterPro" id="IPR003807">
    <property type="entry name" value="DUF202"/>
</dbReference>
<evidence type="ECO:0000313" key="8">
    <source>
        <dbReference type="Proteomes" id="UP001597145"/>
    </source>
</evidence>
<accession>A0ABW4FJ70</accession>
<reference evidence="8" key="1">
    <citation type="journal article" date="2019" name="Int. J. Syst. Evol. Microbiol.">
        <title>The Global Catalogue of Microorganisms (GCM) 10K type strain sequencing project: providing services to taxonomists for standard genome sequencing and annotation.</title>
        <authorList>
            <consortium name="The Broad Institute Genomics Platform"/>
            <consortium name="The Broad Institute Genome Sequencing Center for Infectious Disease"/>
            <person name="Wu L."/>
            <person name="Ma J."/>
        </authorList>
    </citation>
    <scope>NUCLEOTIDE SEQUENCE [LARGE SCALE GENOMIC DNA]</scope>
    <source>
        <strain evidence="8">JCM 12165</strain>
    </source>
</reference>
<keyword evidence="3 5" id="KW-1133">Transmembrane helix</keyword>
<dbReference type="RefSeq" id="WP_343988249.1">
    <property type="nucleotide sequence ID" value="NZ_BAAAJG010000029.1"/>
</dbReference>
<evidence type="ECO:0000256" key="4">
    <source>
        <dbReference type="ARBA" id="ARBA00023136"/>
    </source>
</evidence>
<keyword evidence="8" id="KW-1185">Reference proteome</keyword>
<proteinExistence type="predicted"/>
<organism evidence="7 8">
    <name type="scientific">Pseudonocardia aurantiaca</name>
    <dbReference type="NCBI Taxonomy" id="75290"/>
    <lineage>
        <taxon>Bacteria</taxon>
        <taxon>Bacillati</taxon>
        <taxon>Actinomycetota</taxon>
        <taxon>Actinomycetes</taxon>
        <taxon>Pseudonocardiales</taxon>
        <taxon>Pseudonocardiaceae</taxon>
        <taxon>Pseudonocardia</taxon>
    </lineage>
</organism>
<evidence type="ECO:0000259" key="6">
    <source>
        <dbReference type="Pfam" id="PF02656"/>
    </source>
</evidence>
<comment type="subcellular location">
    <subcellularLocation>
        <location evidence="1">Endomembrane system</location>
        <topology evidence="1">Multi-pass membrane protein</topology>
    </subcellularLocation>
</comment>